<dbReference type="Proteomes" id="UP001642464">
    <property type="component" value="Unassembled WGS sequence"/>
</dbReference>
<sequence length="338" mass="38665">MAAQPDLLPNAPPDCHLLDDVLPKVFAFVPGDLQCLAPLRVVNQGAKESVKARWCEALCWKADLRITSSLRVASRYAKECVEARWWTAQVQCMKAFVDRHANVFADDPEIDEENEDVVAQQQAFARNVQLWIDPLLVNQPWRYNPRGTAPTTLHEAYSNLRQDLANLSNRDNELLQNMLQQARYIENCHLSNGRIMHTVVSRTDRRLMEEPIPATHANLETTELRSEDALSASLAHTEMTREGIPREELMNHMRRRGIHEDVVEAVLEDLEESGYVARGPIDNMSESSDLWSVIDQGRSNAVSARRSKYRLSVARILILCFMRIYKFDFMSPQIVQVQ</sequence>
<name>A0ABP0LHH3_9DINO</name>
<accession>A0ABP0LHH3</accession>
<protein>
    <submittedName>
        <fullName evidence="1">Uncharacterized protein</fullName>
    </submittedName>
</protein>
<evidence type="ECO:0000313" key="1">
    <source>
        <dbReference type="EMBL" id="CAK9038610.1"/>
    </source>
</evidence>
<evidence type="ECO:0000313" key="2">
    <source>
        <dbReference type="Proteomes" id="UP001642464"/>
    </source>
</evidence>
<keyword evidence="2" id="KW-1185">Reference proteome</keyword>
<comment type="caution">
    <text evidence="1">The sequence shown here is derived from an EMBL/GenBank/DDBJ whole genome shotgun (WGS) entry which is preliminary data.</text>
</comment>
<dbReference type="EMBL" id="CAXAMM010016324">
    <property type="protein sequence ID" value="CAK9038610.1"/>
    <property type="molecule type" value="Genomic_DNA"/>
</dbReference>
<organism evidence="1 2">
    <name type="scientific">Durusdinium trenchii</name>
    <dbReference type="NCBI Taxonomy" id="1381693"/>
    <lineage>
        <taxon>Eukaryota</taxon>
        <taxon>Sar</taxon>
        <taxon>Alveolata</taxon>
        <taxon>Dinophyceae</taxon>
        <taxon>Suessiales</taxon>
        <taxon>Symbiodiniaceae</taxon>
        <taxon>Durusdinium</taxon>
    </lineage>
</organism>
<reference evidence="1 2" key="1">
    <citation type="submission" date="2024-02" db="EMBL/GenBank/DDBJ databases">
        <authorList>
            <person name="Chen Y."/>
            <person name="Shah S."/>
            <person name="Dougan E. K."/>
            <person name="Thang M."/>
            <person name="Chan C."/>
        </authorList>
    </citation>
    <scope>NUCLEOTIDE SEQUENCE [LARGE SCALE GENOMIC DNA]</scope>
</reference>
<proteinExistence type="predicted"/>
<gene>
    <name evidence="1" type="ORF">SCF082_LOCUS22685</name>
</gene>